<name>A0AAW2H4D7_9HYME</name>
<protein>
    <submittedName>
        <fullName evidence="1">Uncharacterized protein</fullName>
    </submittedName>
</protein>
<sequence>MFAFVKRFVKHAAKLRLIVCVRSLQVPALRISYIDIGSMIALYLTGTINLAK</sequence>
<gene>
    <name evidence="1" type="ORF">PUN28_001298</name>
</gene>
<dbReference type="Proteomes" id="UP001430953">
    <property type="component" value="Unassembled WGS sequence"/>
</dbReference>
<accession>A0AAW2H4D7</accession>
<keyword evidence="2" id="KW-1185">Reference proteome</keyword>
<dbReference type="EMBL" id="JADYXP020000001">
    <property type="protein sequence ID" value="KAL0134415.1"/>
    <property type="molecule type" value="Genomic_DNA"/>
</dbReference>
<evidence type="ECO:0000313" key="2">
    <source>
        <dbReference type="Proteomes" id="UP001430953"/>
    </source>
</evidence>
<dbReference type="AlphaFoldDB" id="A0AAW2H4D7"/>
<proteinExistence type="predicted"/>
<comment type="caution">
    <text evidence="1">The sequence shown here is derived from an EMBL/GenBank/DDBJ whole genome shotgun (WGS) entry which is preliminary data.</text>
</comment>
<evidence type="ECO:0000313" key="1">
    <source>
        <dbReference type="EMBL" id="KAL0134415.1"/>
    </source>
</evidence>
<organism evidence="1 2">
    <name type="scientific">Cardiocondyla obscurior</name>
    <dbReference type="NCBI Taxonomy" id="286306"/>
    <lineage>
        <taxon>Eukaryota</taxon>
        <taxon>Metazoa</taxon>
        <taxon>Ecdysozoa</taxon>
        <taxon>Arthropoda</taxon>
        <taxon>Hexapoda</taxon>
        <taxon>Insecta</taxon>
        <taxon>Pterygota</taxon>
        <taxon>Neoptera</taxon>
        <taxon>Endopterygota</taxon>
        <taxon>Hymenoptera</taxon>
        <taxon>Apocrita</taxon>
        <taxon>Aculeata</taxon>
        <taxon>Formicoidea</taxon>
        <taxon>Formicidae</taxon>
        <taxon>Myrmicinae</taxon>
        <taxon>Cardiocondyla</taxon>
    </lineage>
</organism>
<reference evidence="1 2" key="1">
    <citation type="submission" date="2023-03" db="EMBL/GenBank/DDBJ databases">
        <title>High recombination rates correlate with genetic variation in Cardiocondyla obscurior ants.</title>
        <authorList>
            <person name="Errbii M."/>
        </authorList>
    </citation>
    <scope>NUCLEOTIDE SEQUENCE [LARGE SCALE GENOMIC DNA]</scope>
    <source>
        <strain evidence="1">Alpha-2009</strain>
        <tissue evidence="1">Whole body</tissue>
    </source>
</reference>